<evidence type="ECO:0000256" key="8">
    <source>
        <dbReference type="ARBA" id="ARBA00023037"/>
    </source>
</evidence>
<keyword evidence="3 13" id="KW-0812">Transmembrane</keyword>
<evidence type="ECO:0000256" key="5">
    <source>
        <dbReference type="ARBA" id="ARBA00022737"/>
    </source>
</evidence>
<evidence type="ECO:0000256" key="10">
    <source>
        <dbReference type="ARBA" id="ARBA00023170"/>
    </source>
</evidence>
<feature type="compositionally biased region" description="Basic and acidic residues" evidence="14">
    <location>
        <begin position="924"/>
        <end position="935"/>
    </location>
</feature>
<feature type="compositionally biased region" description="Gly residues" evidence="14">
    <location>
        <begin position="961"/>
        <end position="970"/>
    </location>
</feature>
<dbReference type="PROSITE" id="PS00242">
    <property type="entry name" value="INTEGRIN_ALPHA"/>
    <property type="match status" value="1"/>
</dbReference>
<feature type="repeat" description="FG-GAP" evidence="12">
    <location>
        <begin position="288"/>
        <end position="352"/>
    </location>
</feature>
<dbReference type="Gene3D" id="2.130.10.130">
    <property type="entry name" value="Integrin alpha, N-terminal"/>
    <property type="match status" value="1"/>
</dbReference>
<comment type="similarity">
    <text evidence="2 13">Belongs to the integrin alpha chain family.</text>
</comment>
<dbReference type="FunFam" id="1.20.5.930:FF:000009">
    <property type="entry name" value="integrin alpha-PS2 isoform X2"/>
    <property type="match status" value="1"/>
</dbReference>
<organism evidence="18">
    <name type="scientific">Phlebotomus kandelakii</name>
    <dbReference type="NCBI Taxonomy" id="1109342"/>
    <lineage>
        <taxon>Eukaryota</taxon>
        <taxon>Metazoa</taxon>
        <taxon>Ecdysozoa</taxon>
        <taxon>Arthropoda</taxon>
        <taxon>Hexapoda</taxon>
        <taxon>Insecta</taxon>
        <taxon>Pterygota</taxon>
        <taxon>Neoptera</taxon>
        <taxon>Endopterygota</taxon>
        <taxon>Diptera</taxon>
        <taxon>Nematocera</taxon>
        <taxon>Psychodoidea</taxon>
        <taxon>Psychodidae</taxon>
        <taxon>Phlebotomus</taxon>
        <taxon>Larroussius</taxon>
    </lineage>
</organism>
<dbReference type="GO" id="GO:0009897">
    <property type="term" value="C:external side of plasma membrane"/>
    <property type="evidence" value="ECO:0007669"/>
    <property type="project" value="TreeGrafter"/>
</dbReference>
<dbReference type="InterPro" id="IPR028994">
    <property type="entry name" value="Integrin_alpha_N"/>
</dbReference>
<feature type="repeat" description="FG-GAP" evidence="12">
    <location>
        <begin position="353"/>
        <end position="409"/>
    </location>
</feature>
<evidence type="ECO:0000256" key="11">
    <source>
        <dbReference type="ARBA" id="ARBA00023180"/>
    </source>
</evidence>
<accession>A0A6B2EJX2</accession>
<dbReference type="Pfam" id="PF00357">
    <property type="entry name" value="Integrin_alpha"/>
    <property type="match status" value="1"/>
</dbReference>
<protein>
    <submittedName>
        <fullName evidence="18">Putative vitronectin receptor alpha subunit</fullName>
    </submittedName>
</protein>
<dbReference type="InterPro" id="IPR018184">
    <property type="entry name" value="Integrin_alpha_C_CS"/>
</dbReference>
<dbReference type="Gene3D" id="1.20.5.930">
    <property type="entry name" value="Bicelle-embedded integrin alpha(iib) transmembrane segment"/>
    <property type="match status" value="1"/>
</dbReference>
<feature type="domain" description="Integrin alpha first immunoglubulin-like" evidence="15">
    <location>
        <begin position="462"/>
        <end position="625"/>
    </location>
</feature>
<dbReference type="Gene3D" id="2.60.40.1530">
    <property type="entry name" value="ntegrin, alpha v. Chain A, domain 4"/>
    <property type="match status" value="2"/>
</dbReference>
<evidence type="ECO:0000256" key="4">
    <source>
        <dbReference type="ARBA" id="ARBA00022729"/>
    </source>
</evidence>
<dbReference type="InterPro" id="IPR048285">
    <property type="entry name" value="Integrin_alpha_Ig-like_2"/>
</dbReference>
<evidence type="ECO:0000256" key="2">
    <source>
        <dbReference type="ARBA" id="ARBA00008054"/>
    </source>
</evidence>
<comment type="subcellular location">
    <subcellularLocation>
        <location evidence="1 13">Membrane</location>
        <topology evidence="1 13">Single-pass type I membrane protein</topology>
    </subcellularLocation>
</comment>
<reference evidence="18" key="1">
    <citation type="submission" date="2019-10" db="EMBL/GenBank/DDBJ databases">
        <title>Short sand fly seasons in Tbilisi, Georgia, hinder development of host immunity to saliva of the visceral leishmaniasis vector Phlebotomus kandelakii.</title>
        <authorList>
            <person name="Oliveira F."/>
            <person name="Giorgobiani E."/>
            <person name="Guimaraes-Costa A.B."/>
            <person name="Abdeladhim M."/>
            <person name="Oristian J."/>
            <person name="Tskhvaradze L."/>
            <person name="Tsertsvadze N."/>
            <person name="Zakalashvili M."/>
            <person name="Valenzuela J.G."/>
            <person name="Kamhawi S."/>
        </authorList>
    </citation>
    <scope>NUCLEOTIDE SEQUENCE</scope>
    <source>
        <strain evidence="18">Wild-capture in Tbilisi</strain>
        <tissue evidence="18">Salivary glands</tissue>
    </source>
</reference>
<feature type="compositionally biased region" description="Polar residues" evidence="14">
    <location>
        <begin position="1048"/>
        <end position="1070"/>
    </location>
</feature>
<evidence type="ECO:0000256" key="9">
    <source>
        <dbReference type="ARBA" id="ARBA00023136"/>
    </source>
</evidence>
<dbReference type="GO" id="GO:0033627">
    <property type="term" value="P:cell adhesion mediated by integrin"/>
    <property type="evidence" value="ECO:0007669"/>
    <property type="project" value="TreeGrafter"/>
</dbReference>
<dbReference type="InterPro" id="IPR000413">
    <property type="entry name" value="Integrin_alpha"/>
</dbReference>
<dbReference type="GO" id="GO:0005178">
    <property type="term" value="F:integrin binding"/>
    <property type="evidence" value="ECO:0007669"/>
    <property type="project" value="TreeGrafter"/>
</dbReference>
<feature type="repeat" description="FG-GAP" evidence="12">
    <location>
        <begin position="35"/>
        <end position="99"/>
    </location>
</feature>
<feature type="domain" description="Integrin alpha third immunoglobulin-like" evidence="17">
    <location>
        <begin position="1226"/>
        <end position="1318"/>
    </location>
</feature>
<dbReference type="InterPro" id="IPR032695">
    <property type="entry name" value="Integrin_dom_sf"/>
</dbReference>
<feature type="repeat" description="FG-GAP" evidence="12">
    <location>
        <begin position="236"/>
        <end position="287"/>
    </location>
</feature>
<dbReference type="Gene3D" id="2.60.40.1460">
    <property type="entry name" value="Integrin domains. Chain A, domain 2"/>
    <property type="match status" value="1"/>
</dbReference>
<feature type="repeat" description="FG-GAP" evidence="12">
    <location>
        <begin position="181"/>
        <end position="234"/>
    </location>
</feature>
<dbReference type="PANTHER" id="PTHR23220">
    <property type="entry name" value="INTEGRIN ALPHA"/>
    <property type="match status" value="1"/>
</dbReference>
<evidence type="ECO:0000259" key="17">
    <source>
        <dbReference type="Pfam" id="PF20806"/>
    </source>
</evidence>
<feature type="region of interest" description="Disordered" evidence="14">
    <location>
        <begin position="1362"/>
        <end position="1383"/>
    </location>
</feature>
<dbReference type="Pfam" id="PF01839">
    <property type="entry name" value="FG-GAP"/>
    <property type="match status" value="2"/>
</dbReference>
<dbReference type="PANTHER" id="PTHR23220:SF133">
    <property type="entry name" value="INTEGRIN ALPHA-PS2"/>
    <property type="match status" value="1"/>
</dbReference>
<evidence type="ECO:0000313" key="18">
    <source>
        <dbReference type="EMBL" id="NBJ63435.1"/>
    </source>
</evidence>
<proteinExistence type="inferred from homology"/>
<dbReference type="Pfam" id="PF08441">
    <property type="entry name" value="Integrin_A_Ig_1"/>
    <property type="match status" value="1"/>
</dbReference>
<evidence type="ECO:0000259" key="16">
    <source>
        <dbReference type="Pfam" id="PF20805"/>
    </source>
</evidence>
<dbReference type="SMART" id="SM00191">
    <property type="entry name" value="Int_alpha"/>
    <property type="match status" value="6"/>
</dbReference>
<dbReference type="SUPFAM" id="SSF69179">
    <property type="entry name" value="Integrin domains"/>
    <property type="match status" value="3"/>
</dbReference>
<dbReference type="GO" id="GO:0008305">
    <property type="term" value="C:integrin complex"/>
    <property type="evidence" value="ECO:0007669"/>
    <property type="project" value="InterPro"/>
</dbReference>
<name>A0A6B2EJX2_9DIPT</name>
<feature type="domain" description="Integrin alpha second immunoglobulin-like" evidence="16">
    <location>
        <begin position="626"/>
        <end position="756"/>
    </location>
</feature>
<feature type="compositionally biased region" description="Low complexity" evidence="14">
    <location>
        <begin position="1136"/>
        <end position="1168"/>
    </location>
</feature>
<keyword evidence="9 13" id="KW-0472">Membrane</keyword>
<dbReference type="Pfam" id="PF20805">
    <property type="entry name" value="Integrin_A_Ig_2"/>
    <property type="match status" value="1"/>
</dbReference>
<evidence type="ECO:0000256" key="14">
    <source>
        <dbReference type="SAM" id="MobiDB-lite"/>
    </source>
</evidence>
<feature type="region of interest" description="Disordered" evidence="14">
    <location>
        <begin position="1048"/>
        <end position="1078"/>
    </location>
</feature>
<dbReference type="SUPFAM" id="SSF69318">
    <property type="entry name" value="Integrin alpha N-terminal domain"/>
    <property type="match status" value="1"/>
</dbReference>
<keyword evidence="5" id="KW-0677">Repeat</keyword>
<feature type="region of interest" description="Disordered" evidence="14">
    <location>
        <begin position="1126"/>
        <end position="1215"/>
    </location>
</feature>
<feature type="region of interest" description="Disordered" evidence="14">
    <location>
        <begin position="891"/>
        <end position="988"/>
    </location>
</feature>
<dbReference type="EMBL" id="GIFK01005732">
    <property type="protein sequence ID" value="NBJ63435.1"/>
    <property type="molecule type" value="Transcribed_RNA"/>
</dbReference>
<evidence type="ECO:0000256" key="3">
    <source>
        <dbReference type="ARBA" id="ARBA00022692"/>
    </source>
</evidence>
<keyword evidence="4" id="KW-0732">Signal</keyword>
<dbReference type="GO" id="GO:0007229">
    <property type="term" value="P:integrin-mediated signaling pathway"/>
    <property type="evidence" value="ECO:0007669"/>
    <property type="project" value="UniProtKB-KW"/>
</dbReference>
<dbReference type="GO" id="GO:0007160">
    <property type="term" value="P:cell-matrix adhesion"/>
    <property type="evidence" value="ECO:0007669"/>
    <property type="project" value="TreeGrafter"/>
</dbReference>
<dbReference type="GO" id="GO:0007157">
    <property type="term" value="P:heterophilic cell-cell adhesion via plasma membrane cell adhesion molecules"/>
    <property type="evidence" value="ECO:0007669"/>
    <property type="project" value="UniProtKB-ARBA"/>
</dbReference>
<keyword evidence="10 13" id="KW-0675">Receptor</keyword>
<sequence length="1383" mass="152902">MTRLWWRSVNLLTWCGAYLILQITLLDTVRAFNVDTVNYVKYEGHHDAMFGFSVALHQESQRKWIIVGAPQADTSAIQPEVLKGGAVYKCDLASDSHCQIIPFDRNGPQRNEQNDRVDTKSFQWFGATVSSSGPDGPVVACAPRYVFHTMSPRKVERVEPVGTCYLAKSNLAEFKEYSPCRTMYWGYHRQGSCQAGFSAAISKNGERVFIGAPGSWYWQGQIYSTGISNPGTKVYQTSESTASEDDSYLGYSAVSGDFSGDGVAGVAVGMPRGGGLLGKVLIYTWNLTNQQNITGEQIGAYFGYSLAAVDVDGDKLEDLIIGAPMYTEPNNEGKYEMGRVYIMYHNKKFQELDTRDGTTSKGRFGLALTSLGDINLDGYGDFAVGAPYDGPRGQGAVHVFYGSSKGPLAKASQIIYAEDVVGTPYLTTFGFSLAGGVDLDGNQYPDLVVGAYEASKAIVFKSRPVVVLHANVGFETDNKLISLDEKNCTTSKRERVTCAVINSCLRYDGINVPPTIDIEISWVLDSKKLRQPRMFFLSDENRNIRNASMRLSRSRSDCRKDRVYIPDNIRDKLTSLEVEMKYNLRTQSPPPLQTIQSRRRRAALEPILDHNLGLIQRDSIHIQKNCGPDNECIPDIRVEIKTVDKFLLGSKDLLTFEVLVANGGEDAFETSFYMTIPPSVKYKNLRHVGDAPATPITCTAPTEEVHLLKCDLGNPFPSGKAVKFEVALNPTYSANMEPSYDFYIEVNSTNPEREGSNFDNIIKKNVGIWLETDLKISGKSQPEEIHYNISQYTDFENATSEHDLGPQVAHVYDIQNLGPSVADEVEIYVMWPHETQDGQPLMYMLSPPELNGNIYCDPSAYINYKRIETDRLLATKSILRQIGVQERVAGHHRATSQGHQSEVTVEHGGRTGGVRGTTTFGNRRLSEAERKRLDAEENVESTGDGSMVNRDRHSEQAAGVWSGGRSGQGAGHFQHSWSSSQGGGGSRYSAAYNGSSMREGESRRGGALNYQQSTSAPYARPTPTVYRSGMFKMDDIPTEEHVNQDISRLSARTETSTASSGRRRMMSQQDGEPPRAHLITGASPLETAVQGAGHGQFHTATVDLGQLGRSNVDDDLHRRGQAAHIASSYDSGARGQTGHSYSYQQSGGTSGASRTASSSGASGYSQGRPSSSWHVSSPDPLSDEDDYALEDDYEDLEDNGQPAGYRPSHHGRVPDRFQTYRRFQRDLSGDDAELEKELHCNVTRCAVLRCVAYNLVKDDNVYIAIRTRLVARTLDKLTLSTNVDLSTKTVARVVKQPFIGEPKEKPIKSFEVPVMAIPEPIMKPDVVPLWVVVLSACAGAIILLLLIYLLYKCGFFNRNRPKDHSQERQPLNRNGNYHGDEHL</sequence>
<dbReference type="PROSITE" id="PS51470">
    <property type="entry name" value="FG_GAP"/>
    <property type="match status" value="6"/>
</dbReference>
<evidence type="ECO:0000259" key="15">
    <source>
        <dbReference type="Pfam" id="PF08441"/>
    </source>
</evidence>
<dbReference type="InterPro" id="IPR013649">
    <property type="entry name" value="Integrin_alpha_Ig-like_1"/>
</dbReference>
<dbReference type="GO" id="GO:0048513">
    <property type="term" value="P:animal organ development"/>
    <property type="evidence" value="ECO:0007669"/>
    <property type="project" value="UniProtKB-ARBA"/>
</dbReference>
<dbReference type="InterPro" id="IPR013517">
    <property type="entry name" value="FG-GAP"/>
</dbReference>
<evidence type="ECO:0000256" key="12">
    <source>
        <dbReference type="PROSITE-ProRule" id="PRU00803"/>
    </source>
</evidence>
<evidence type="ECO:0000256" key="1">
    <source>
        <dbReference type="ARBA" id="ARBA00004479"/>
    </source>
</evidence>
<feature type="domain" description="Integrin alpha third immunoglobulin-like" evidence="17">
    <location>
        <begin position="774"/>
        <end position="897"/>
    </location>
</feature>
<dbReference type="InterPro" id="IPR013519">
    <property type="entry name" value="Int_alpha_beta-p"/>
</dbReference>
<evidence type="ECO:0000256" key="13">
    <source>
        <dbReference type="RuleBase" id="RU003762"/>
    </source>
</evidence>
<keyword evidence="6 13" id="KW-0130">Cell adhesion</keyword>
<dbReference type="Gene3D" id="2.60.40.1510">
    <property type="entry name" value="ntegrin, alpha v. Chain A, domain 3"/>
    <property type="match status" value="1"/>
</dbReference>
<dbReference type="Pfam" id="PF20806">
    <property type="entry name" value="Integrin_A_Ig_3"/>
    <property type="match status" value="2"/>
</dbReference>
<evidence type="ECO:0000256" key="6">
    <source>
        <dbReference type="ARBA" id="ARBA00022889"/>
    </source>
</evidence>
<keyword evidence="8 13" id="KW-0401">Integrin</keyword>
<evidence type="ECO:0000256" key="7">
    <source>
        <dbReference type="ARBA" id="ARBA00022989"/>
    </source>
</evidence>
<dbReference type="InterPro" id="IPR048286">
    <property type="entry name" value="Integrin_alpha_Ig-like_3"/>
</dbReference>
<dbReference type="PRINTS" id="PR01185">
    <property type="entry name" value="INTEGRINA"/>
</dbReference>
<feature type="transmembrane region" description="Helical" evidence="13">
    <location>
        <begin position="1327"/>
        <end position="1351"/>
    </location>
</feature>
<feature type="repeat" description="FG-GAP" evidence="12">
    <location>
        <begin position="413"/>
        <end position="477"/>
    </location>
</feature>
<keyword evidence="7 13" id="KW-1133">Transmembrane helix</keyword>
<feature type="compositionally biased region" description="Acidic residues" evidence="14">
    <location>
        <begin position="1181"/>
        <end position="1198"/>
    </location>
</feature>
<keyword evidence="11" id="KW-0325">Glycoprotein</keyword>